<dbReference type="Pfam" id="PF01266">
    <property type="entry name" value="DAO"/>
    <property type="match status" value="1"/>
</dbReference>
<evidence type="ECO:0000313" key="4">
    <source>
        <dbReference type="EMBL" id="MCY0388338.1"/>
    </source>
</evidence>
<dbReference type="PANTHER" id="PTHR13847:SF289">
    <property type="entry name" value="GLYCINE OXIDASE"/>
    <property type="match status" value="1"/>
</dbReference>
<keyword evidence="5" id="KW-1185">Reference proteome</keyword>
<proteinExistence type="predicted"/>
<dbReference type="PANTHER" id="PTHR13847">
    <property type="entry name" value="SARCOSINE DEHYDROGENASE-RELATED"/>
    <property type="match status" value="1"/>
</dbReference>
<name>A0ABT3ZR19_9BURK</name>
<feature type="region of interest" description="Disordered" evidence="2">
    <location>
        <begin position="396"/>
        <end position="432"/>
    </location>
</feature>
<sequence>MTLNSLESDAMRPDVAIVGAGLAGRLLAWRLARDGLRVALFERGDPHGRAAAAWVAAAMLAPLAEAAVAEPLLVALGEASLGRWPRWLAELPAPVYFQRNGTLVVWHAADQADATLFQRRVMANAPASMRDGRIATLDGAGLARVEPALGGRFQQGWLLDGEGQLDNRQLLAALDLALAAHGVPIHAGVAVDADNWPDAGLTIDCRGLGARPSLPGLRGIRGEVVRVAAPGIGLQRPVRLLHPRYPIYIAPKQQDRYVIGATEIESDDDSPVSVRSALELLSAAFSVHPGFGEARILELNSQCRPTLADQRPAIVFDAAAYAPGGAGAGTGRERAPRFAVNGLYRHGFMIAPEVVNEAATLARVLLDHPRDACAGFAAWHAATPWPELASGVRFPAASGDADRHPDAARRSGASAPAAVDHSSPTDRFPCRS</sequence>
<dbReference type="Gene3D" id="3.50.50.60">
    <property type="entry name" value="FAD/NAD(P)-binding domain"/>
    <property type="match status" value="1"/>
</dbReference>
<keyword evidence="1" id="KW-0560">Oxidoreductase</keyword>
<dbReference type="Proteomes" id="UP001082899">
    <property type="component" value="Unassembled WGS sequence"/>
</dbReference>
<dbReference type="EMBL" id="JAPMXC010000003">
    <property type="protein sequence ID" value="MCY0388338.1"/>
    <property type="molecule type" value="Genomic_DNA"/>
</dbReference>
<dbReference type="InterPro" id="IPR006076">
    <property type="entry name" value="FAD-dep_OxRdtase"/>
</dbReference>
<organism evidence="4 5">
    <name type="scientific">Robbsia betulipollinis</name>
    <dbReference type="NCBI Taxonomy" id="2981849"/>
    <lineage>
        <taxon>Bacteria</taxon>
        <taxon>Pseudomonadati</taxon>
        <taxon>Pseudomonadota</taxon>
        <taxon>Betaproteobacteria</taxon>
        <taxon>Burkholderiales</taxon>
        <taxon>Burkholderiaceae</taxon>
        <taxon>Robbsia</taxon>
    </lineage>
</organism>
<dbReference type="InterPro" id="IPR036188">
    <property type="entry name" value="FAD/NAD-bd_sf"/>
</dbReference>
<evidence type="ECO:0000256" key="1">
    <source>
        <dbReference type="ARBA" id="ARBA00023002"/>
    </source>
</evidence>
<dbReference type="SUPFAM" id="SSF51905">
    <property type="entry name" value="FAD/NAD(P)-binding domain"/>
    <property type="match status" value="1"/>
</dbReference>
<evidence type="ECO:0000313" key="5">
    <source>
        <dbReference type="Proteomes" id="UP001082899"/>
    </source>
</evidence>
<feature type="compositionally biased region" description="Basic and acidic residues" evidence="2">
    <location>
        <begin position="400"/>
        <end position="409"/>
    </location>
</feature>
<evidence type="ECO:0000256" key="2">
    <source>
        <dbReference type="SAM" id="MobiDB-lite"/>
    </source>
</evidence>
<protein>
    <submittedName>
        <fullName evidence="4">FAD-dependent oxidoreductase</fullName>
    </submittedName>
</protein>
<dbReference type="Gene3D" id="3.30.9.10">
    <property type="entry name" value="D-Amino Acid Oxidase, subunit A, domain 2"/>
    <property type="match status" value="1"/>
</dbReference>
<evidence type="ECO:0000259" key="3">
    <source>
        <dbReference type="Pfam" id="PF01266"/>
    </source>
</evidence>
<feature type="domain" description="FAD dependent oxidoreductase" evidence="3">
    <location>
        <begin position="14"/>
        <end position="352"/>
    </location>
</feature>
<dbReference type="RefSeq" id="WP_267848225.1">
    <property type="nucleotide sequence ID" value="NZ_JAPMXC010000003.1"/>
</dbReference>
<comment type="caution">
    <text evidence="4">The sequence shown here is derived from an EMBL/GenBank/DDBJ whole genome shotgun (WGS) entry which is preliminary data.</text>
</comment>
<accession>A0ABT3ZR19</accession>
<gene>
    <name evidence="4" type="ORF">OVY01_14040</name>
</gene>
<reference evidence="4" key="1">
    <citation type="submission" date="2022-11" db="EMBL/GenBank/DDBJ databases">
        <title>Robbsia betulipollinis sp. nov., isolated from pollen of birch (Betula pendula).</title>
        <authorList>
            <person name="Shi H."/>
            <person name="Ambika Manirajan B."/>
            <person name="Ratering S."/>
            <person name="Geissler-Plaum R."/>
            <person name="Schnell S."/>
        </authorList>
    </citation>
    <scope>NUCLEOTIDE SEQUENCE</scope>
    <source>
        <strain evidence="4">Bb-Pol-6</strain>
    </source>
</reference>